<feature type="active site" description="Proton acceptor" evidence="12">
    <location>
        <position position="83"/>
    </location>
</feature>
<evidence type="ECO:0000256" key="2">
    <source>
        <dbReference type="ARBA" id="ARBA00002322"/>
    </source>
</evidence>
<feature type="binding site" evidence="14">
    <location>
        <position position="91"/>
    </location>
    <ligand>
        <name>Ca(2+)</name>
        <dbReference type="ChEBI" id="CHEBI:29108"/>
        <label>1</label>
    </ligand>
</feature>
<dbReference type="CDD" id="cd00693">
    <property type="entry name" value="secretory_peroxidase"/>
    <property type="match status" value="1"/>
</dbReference>
<feature type="binding site" evidence="13">
    <location>
        <position position="181"/>
    </location>
    <ligand>
        <name>substrate</name>
    </ligand>
</feature>
<evidence type="ECO:0000256" key="15">
    <source>
        <dbReference type="PIRSR" id="PIRSR600823-4"/>
    </source>
</evidence>
<dbReference type="SUPFAM" id="SSF48113">
    <property type="entry name" value="Heme-dependent peroxidases"/>
    <property type="match status" value="1"/>
</dbReference>
<evidence type="ECO:0000256" key="11">
    <source>
        <dbReference type="ARBA" id="ARBA00023180"/>
    </source>
</evidence>
<dbReference type="EC" id="1.11.1.7" evidence="3 17"/>
<keyword evidence="7 14" id="KW-0106">Calcium</keyword>
<keyword evidence="4 17" id="KW-0575">Peroxidase</keyword>
<evidence type="ECO:0000256" key="5">
    <source>
        <dbReference type="ARBA" id="ARBA00022617"/>
    </source>
</evidence>
<dbReference type="AlphaFoldDB" id="A0A438F913"/>
<comment type="cofactor">
    <cofactor evidence="14 17">
        <name>Ca(2+)</name>
        <dbReference type="ChEBI" id="CHEBI:29108"/>
    </cofactor>
    <text evidence="14 17">Binds 2 calcium ions per subunit.</text>
</comment>
<keyword evidence="18" id="KW-0472">Membrane</keyword>
<keyword evidence="10 16" id="KW-1015">Disulfide bond</keyword>
<evidence type="ECO:0000256" key="7">
    <source>
        <dbReference type="ARBA" id="ARBA00022837"/>
    </source>
</evidence>
<feature type="binding site" evidence="14">
    <location>
        <position position="87"/>
    </location>
    <ligand>
        <name>Ca(2+)</name>
        <dbReference type="ChEBI" id="CHEBI:29108"/>
        <label>1</label>
    </ligand>
</feature>
<dbReference type="PANTHER" id="PTHR31388">
    <property type="entry name" value="PEROXIDASE 72-RELATED"/>
    <property type="match status" value="1"/>
</dbReference>
<feature type="binding site" evidence="14">
    <location>
        <position position="236"/>
    </location>
    <ligand>
        <name>Ca(2+)</name>
        <dbReference type="ChEBI" id="CHEBI:29108"/>
        <label>2</label>
    </ligand>
</feature>
<sequence>MPFDLFCTAIWEKPELIAMSAFRSFFMCFVVAAAIVIPISAQLSPDFYDKLCPQALPTIRSILENAIYHEPRLGASLLRVHFHDCFVNGCDASVLLDDTPNFTGEKTAGPNLNSLRGFEVIDEIKEAVNSACCGNVVSCADILAVAARDSVAILGGPSYQVLLGRRDARTASLNDANSDIPRGHTIGLARCTNFRDRIYNETNIKPKFAASLRGICPKEGGDDNTATLDATTANFDTEYFKDLLKLKGLLHSDQELFKGVGSASDGLVQYYSNNPGAFFADFGVSMIKMGNMKPLTGSDGEIRMNCRKIN</sequence>
<evidence type="ECO:0000256" key="3">
    <source>
        <dbReference type="ARBA" id="ARBA00012313"/>
    </source>
</evidence>
<organism evidence="20 21">
    <name type="scientific">Vitis vinifera</name>
    <name type="common">Grape</name>
    <dbReference type="NCBI Taxonomy" id="29760"/>
    <lineage>
        <taxon>Eukaryota</taxon>
        <taxon>Viridiplantae</taxon>
        <taxon>Streptophyta</taxon>
        <taxon>Embryophyta</taxon>
        <taxon>Tracheophyta</taxon>
        <taxon>Spermatophyta</taxon>
        <taxon>Magnoliopsida</taxon>
        <taxon>eudicotyledons</taxon>
        <taxon>Gunneridae</taxon>
        <taxon>Pentapetalae</taxon>
        <taxon>rosids</taxon>
        <taxon>Vitales</taxon>
        <taxon>Vitaceae</taxon>
        <taxon>Viteae</taxon>
        <taxon>Vitis</taxon>
    </lineage>
</organism>
<dbReference type="EMBL" id="QGNW01001077">
    <property type="protein sequence ID" value="RVW56440.1"/>
    <property type="molecule type" value="Genomic_DNA"/>
</dbReference>
<feature type="site" description="Transition state stabilizer" evidence="15">
    <location>
        <position position="79"/>
    </location>
</feature>
<feature type="binding site" evidence="14">
    <location>
        <position position="84"/>
    </location>
    <ligand>
        <name>Ca(2+)</name>
        <dbReference type="ChEBI" id="CHEBI:29108"/>
        <label>1</label>
    </ligand>
</feature>
<keyword evidence="17" id="KW-0376">Hydrogen peroxide</keyword>
<feature type="domain" description="Plant heme peroxidase family profile" evidence="19">
    <location>
        <begin position="42"/>
        <end position="310"/>
    </location>
</feature>
<dbReference type="InterPro" id="IPR002016">
    <property type="entry name" value="Haem_peroxidase"/>
</dbReference>
<dbReference type="PROSITE" id="PS00436">
    <property type="entry name" value="PEROXIDASE_2"/>
    <property type="match status" value="1"/>
</dbReference>
<dbReference type="PRINTS" id="PR00458">
    <property type="entry name" value="PEROXIDASE"/>
</dbReference>
<evidence type="ECO:0000256" key="17">
    <source>
        <dbReference type="RuleBase" id="RU362060"/>
    </source>
</evidence>
<comment type="similarity">
    <text evidence="17">Belongs to the peroxidase family. Classical plant (class III) peroxidase subfamily.</text>
</comment>
<comment type="subcellular location">
    <subcellularLocation>
        <location evidence="17">Secreted</location>
    </subcellularLocation>
</comment>
<evidence type="ECO:0000256" key="14">
    <source>
        <dbReference type="PIRSR" id="PIRSR600823-3"/>
    </source>
</evidence>
<comment type="catalytic activity">
    <reaction evidence="1 17">
        <text>2 a phenolic donor + H2O2 = 2 a phenolic radical donor + 2 H2O</text>
        <dbReference type="Rhea" id="RHEA:56136"/>
        <dbReference type="ChEBI" id="CHEBI:15377"/>
        <dbReference type="ChEBI" id="CHEBI:16240"/>
        <dbReference type="ChEBI" id="CHEBI:139520"/>
        <dbReference type="ChEBI" id="CHEBI:139521"/>
        <dbReference type="EC" id="1.11.1.7"/>
    </reaction>
</comment>
<feature type="binding site" evidence="14">
    <location>
        <position position="105"/>
    </location>
    <ligand>
        <name>Ca(2+)</name>
        <dbReference type="ChEBI" id="CHEBI:29108"/>
        <label>1</label>
    </ligand>
</feature>
<proteinExistence type="inferred from homology"/>
<evidence type="ECO:0000256" key="8">
    <source>
        <dbReference type="ARBA" id="ARBA00023002"/>
    </source>
</evidence>
<name>A0A438F913_VITVI</name>
<evidence type="ECO:0000256" key="12">
    <source>
        <dbReference type="PIRSR" id="PIRSR600823-1"/>
    </source>
</evidence>
<feature type="disulfide bond" evidence="16">
    <location>
        <begin position="139"/>
        <end position="306"/>
    </location>
</feature>
<accession>A0A438F913</accession>
<feature type="disulfide bond" evidence="16">
    <location>
        <begin position="191"/>
        <end position="216"/>
    </location>
</feature>
<dbReference type="PROSITE" id="PS50873">
    <property type="entry name" value="PEROXIDASE_4"/>
    <property type="match status" value="1"/>
</dbReference>
<keyword evidence="18" id="KW-0812">Transmembrane</keyword>
<keyword evidence="18" id="KW-1133">Transmembrane helix</keyword>
<dbReference type="FunFam" id="1.10.520.10:FF:000009">
    <property type="entry name" value="Peroxidase"/>
    <property type="match status" value="1"/>
</dbReference>
<feature type="disulfide bond" evidence="16">
    <location>
        <begin position="85"/>
        <end position="90"/>
    </location>
</feature>
<dbReference type="InterPro" id="IPR010255">
    <property type="entry name" value="Haem_peroxidase_sf"/>
</dbReference>
<feature type="binding site" evidence="14">
    <location>
        <position position="185"/>
    </location>
    <ligand>
        <name>Ca(2+)</name>
        <dbReference type="ChEBI" id="CHEBI:29108"/>
        <label>2</label>
    </ligand>
</feature>
<dbReference type="Proteomes" id="UP000288805">
    <property type="component" value="Unassembled WGS sequence"/>
</dbReference>
<dbReference type="InterPro" id="IPR000823">
    <property type="entry name" value="Peroxidase_pln"/>
</dbReference>
<keyword evidence="17" id="KW-0964">Secreted</keyword>
<feature type="transmembrane region" description="Helical" evidence="18">
    <location>
        <begin position="21"/>
        <end position="41"/>
    </location>
</feature>
<dbReference type="Gene3D" id="1.10.520.10">
    <property type="match status" value="2"/>
</dbReference>
<evidence type="ECO:0000313" key="20">
    <source>
        <dbReference type="EMBL" id="RVW56440.1"/>
    </source>
</evidence>
<keyword evidence="9 14" id="KW-0408">Iron</keyword>
<dbReference type="Pfam" id="PF00141">
    <property type="entry name" value="peroxidase"/>
    <property type="match status" value="2"/>
</dbReference>
<evidence type="ECO:0000256" key="13">
    <source>
        <dbReference type="PIRSR" id="PIRSR600823-2"/>
    </source>
</evidence>
<evidence type="ECO:0000256" key="18">
    <source>
        <dbReference type="SAM" id="Phobius"/>
    </source>
</evidence>
<dbReference type="GO" id="GO:0140825">
    <property type="term" value="F:lactoperoxidase activity"/>
    <property type="evidence" value="ECO:0007669"/>
    <property type="project" value="UniProtKB-EC"/>
</dbReference>
<comment type="function">
    <text evidence="2">Removal of H(2)O(2), oxidation of toxic reductants, biosynthesis and degradation of lignin, suberization, auxin catabolism, response to environmental stresses such as wounding, pathogen attack and oxidative stress. These functions might be dependent on each isozyme/isoform in each plant tissue.</text>
</comment>
<keyword evidence="11" id="KW-0325">Glycoprotein</keyword>
<evidence type="ECO:0000256" key="6">
    <source>
        <dbReference type="ARBA" id="ARBA00022723"/>
    </source>
</evidence>
<dbReference type="InterPro" id="IPR033905">
    <property type="entry name" value="Secretory_peroxidase"/>
</dbReference>
<dbReference type="GO" id="GO:0020037">
    <property type="term" value="F:heme binding"/>
    <property type="evidence" value="ECO:0007669"/>
    <property type="project" value="UniProtKB-UniRule"/>
</dbReference>
<dbReference type="PANTHER" id="PTHR31388:SF123">
    <property type="entry name" value="PEROXIDASE RIP1"/>
    <property type="match status" value="1"/>
</dbReference>
<evidence type="ECO:0000256" key="16">
    <source>
        <dbReference type="PIRSR" id="PIRSR600823-5"/>
    </source>
</evidence>
<evidence type="ECO:0000256" key="10">
    <source>
        <dbReference type="ARBA" id="ARBA00023157"/>
    </source>
</evidence>
<dbReference type="GO" id="GO:0005576">
    <property type="term" value="C:extracellular region"/>
    <property type="evidence" value="ECO:0007669"/>
    <property type="project" value="UniProtKB-SubCell"/>
</dbReference>
<comment type="cofactor">
    <cofactor evidence="14 17">
        <name>heme b</name>
        <dbReference type="ChEBI" id="CHEBI:60344"/>
    </cofactor>
    <text evidence="14 17">Binds 1 heme b (iron(II)-protoporphyrin IX) group per subunit.</text>
</comment>
<feature type="binding site" evidence="14">
    <location>
        <position position="232"/>
    </location>
    <ligand>
        <name>Ca(2+)</name>
        <dbReference type="ChEBI" id="CHEBI:29108"/>
        <label>2</label>
    </ligand>
</feature>
<dbReference type="PRINTS" id="PR00461">
    <property type="entry name" value="PLPEROXIDASE"/>
</dbReference>
<dbReference type="GO" id="GO:0042744">
    <property type="term" value="P:hydrogen peroxide catabolic process"/>
    <property type="evidence" value="ECO:0007669"/>
    <property type="project" value="UniProtKB-KW"/>
</dbReference>
<comment type="caution">
    <text evidence="20">The sequence shown here is derived from an EMBL/GenBank/DDBJ whole genome shotgun (WGS) entry which is preliminary data.</text>
</comment>
<keyword evidence="5 17" id="KW-0349">Heme</keyword>
<feature type="binding site" evidence="14">
    <location>
        <position position="229"/>
    </location>
    <ligand>
        <name>Ca(2+)</name>
        <dbReference type="ChEBI" id="CHEBI:29108"/>
        <label>2</label>
    </ligand>
</feature>
<feature type="binding site" evidence="14">
    <location>
        <position position="93"/>
    </location>
    <ligand>
        <name>Ca(2+)</name>
        <dbReference type="ChEBI" id="CHEBI:29108"/>
        <label>1</label>
    </ligand>
</feature>
<evidence type="ECO:0000259" key="19">
    <source>
        <dbReference type="PROSITE" id="PS50873"/>
    </source>
</evidence>
<evidence type="ECO:0000256" key="9">
    <source>
        <dbReference type="ARBA" id="ARBA00023004"/>
    </source>
</evidence>
<dbReference type="GO" id="GO:0046872">
    <property type="term" value="F:metal ion binding"/>
    <property type="evidence" value="ECO:0007669"/>
    <property type="project" value="UniProtKB-UniRule"/>
</dbReference>
<evidence type="ECO:0000256" key="4">
    <source>
        <dbReference type="ARBA" id="ARBA00022559"/>
    </source>
</evidence>
<protein>
    <recommendedName>
        <fullName evidence="3 17">Peroxidase</fullName>
        <ecNumber evidence="3 17">1.11.1.7</ecNumber>
    </recommendedName>
</protein>
<dbReference type="GO" id="GO:0006979">
    <property type="term" value="P:response to oxidative stress"/>
    <property type="evidence" value="ECO:0007669"/>
    <property type="project" value="UniProtKB-UniRule"/>
</dbReference>
<feature type="binding site" evidence="14">
    <location>
        <position position="89"/>
    </location>
    <ligand>
        <name>Ca(2+)</name>
        <dbReference type="ChEBI" id="CHEBI:29108"/>
        <label>1</label>
    </ligand>
</feature>
<dbReference type="Gene3D" id="1.10.420.10">
    <property type="entry name" value="Peroxidase, domain 2"/>
    <property type="match status" value="1"/>
</dbReference>
<keyword evidence="6 14" id="KW-0479">Metal-binding</keyword>
<evidence type="ECO:0000313" key="21">
    <source>
        <dbReference type="Proteomes" id="UP000288805"/>
    </source>
</evidence>
<keyword evidence="8 17" id="KW-0560">Oxidoreductase</keyword>
<gene>
    <name evidence="20" type="primary">PNC1_8</name>
    <name evidence="20" type="ORF">CK203_072444</name>
</gene>
<evidence type="ECO:0000256" key="1">
    <source>
        <dbReference type="ARBA" id="ARBA00000189"/>
    </source>
</evidence>
<feature type="binding site" description="axial binding residue" evidence="14">
    <location>
        <position position="184"/>
    </location>
    <ligand>
        <name>heme b</name>
        <dbReference type="ChEBI" id="CHEBI:60344"/>
    </ligand>
    <ligandPart>
        <name>Fe</name>
        <dbReference type="ChEBI" id="CHEBI:18248"/>
    </ligandPart>
</feature>
<reference evidence="20 21" key="1">
    <citation type="journal article" date="2018" name="PLoS Genet.">
        <title>Population sequencing reveals clonal diversity and ancestral inbreeding in the grapevine cultivar Chardonnay.</title>
        <authorList>
            <person name="Roach M.J."/>
            <person name="Johnson D.L."/>
            <person name="Bohlmann J."/>
            <person name="van Vuuren H.J."/>
            <person name="Jones S.J."/>
            <person name="Pretorius I.S."/>
            <person name="Schmidt S.A."/>
            <person name="Borneman A.R."/>
        </authorList>
    </citation>
    <scope>NUCLEOTIDE SEQUENCE [LARGE SCALE GENOMIC DNA]</scope>
    <source>
        <strain evidence="21">cv. Chardonnay</strain>
        <tissue evidence="20">Leaf</tissue>
    </source>
</reference>
<feature type="disulfide bond" evidence="16">
    <location>
        <begin position="52"/>
        <end position="132"/>
    </location>
</feature>
<dbReference type="InterPro" id="IPR019794">
    <property type="entry name" value="Peroxidases_AS"/>
</dbReference>